<organism evidence="4 5">
    <name type="scientific">Liquidambar formosana</name>
    <name type="common">Formosan gum</name>
    <dbReference type="NCBI Taxonomy" id="63359"/>
    <lineage>
        <taxon>Eukaryota</taxon>
        <taxon>Viridiplantae</taxon>
        <taxon>Streptophyta</taxon>
        <taxon>Embryophyta</taxon>
        <taxon>Tracheophyta</taxon>
        <taxon>Spermatophyta</taxon>
        <taxon>Magnoliopsida</taxon>
        <taxon>eudicotyledons</taxon>
        <taxon>Gunneridae</taxon>
        <taxon>Pentapetalae</taxon>
        <taxon>Saxifragales</taxon>
        <taxon>Altingiaceae</taxon>
        <taxon>Liquidambar</taxon>
    </lineage>
</organism>
<comment type="similarity">
    <text evidence="1">Belongs to the IWR1/SLC7A6OS family.</text>
</comment>
<feature type="region of interest" description="Disordered" evidence="2">
    <location>
        <begin position="100"/>
        <end position="128"/>
    </location>
</feature>
<dbReference type="PANTHER" id="PTHR31934:SF2">
    <property type="entry name" value="RNA-DIRECTED DNA METHYLATION 4"/>
    <property type="match status" value="1"/>
</dbReference>
<dbReference type="PANTHER" id="PTHR31934">
    <property type="entry name" value="ALPHA/BETA-HYDROLASES SUPERFAMILY PROTEIN"/>
    <property type="match status" value="1"/>
</dbReference>
<dbReference type="Proteomes" id="UP001415857">
    <property type="component" value="Unassembled WGS sequence"/>
</dbReference>
<evidence type="ECO:0000313" key="5">
    <source>
        <dbReference type="Proteomes" id="UP001415857"/>
    </source>
</evidence>
<evidence type="ECO:0000313" key="4">
    <source>
        <dbReference type="EMBL" id="KAK9291210.1"/>
    </source>
</evidence>
<comment type="caution">
    <text evidence="4">The sequence shown here is derived from an EMBL/GenBank/DDBJ whole genome shotgun (WGS) entry which is preliminary data.</text>
</comment>
<dbReference type="AlphaFoldDB" id="A0AAP0S5B0"/>
<accession>A0AAP0S5B0</accession>
<evidence type="ECO:0000259" key="3">
    <source>
        <dbReference type="Pfam" id="PF08574"/>
    </source>
</evidence>
<gene>
    <name evidence="4" type="ORF">L1049_009398</name>
</gene>
<feature type="region of interest" description="Disordered" evidence="2">
    <location>
        <begin position="247"/>
        <end position="377"/>
    </location>
</feature>
<dbReference type="EMBL" id="JBBPBK010000002">
    <property type="protein sequence ID" value="KAK9291210.1"/>
    <property type="molecule type" value="Genomic_DNA"/>
</dbReference>
<feature type="compositionally biased region" description="Acidic residues" evidence="2">
    <location>
        <begin position="351"/>
        <end position="370"/>
    </location>
</feature>
<evidence type="ECO:0000256" key="2">
    <source>
        <dbReference type="SAM" id="MobiDB-lite"/>
    </source>
</evidence>
<protein>
    <recommendedName>
        <fullName evidence="3">Transcription factor Iwr1 domain-containing protein</fullName>
    </recommendedName>
</protein>
<dbReference type="InterPro" id="IPR013883">
    <property type="entry name" value="TF_Iwr1_dom"/>
</dbReference>
<feature type="domain" description="Transcription factor Iwr1" evidence="3">
    <location>
        <begin position="232"/>
        <end position="295"/>
    </location>
</feature>
<reference evidence="4 5" key="1">
    <citation type="journal article" date="2024" name="Plant J.">
        <title>Genome sequences and population genomics reveal climatic adaptation and genomic divergence between two closely related sweetgum species.</title>
        <authorList>
            <person name="Xu W.Q."/>
            <person name="Ren C.Q."/>
            <person name="Zhang X.Y."/>
            <person name="Comes H.P."/>
            <person name="Liu X.H."/>
            <person name="Li Y.G."/>
            <person name="Kettle C.J."/>
            <person name="Jalonen R."/>
            <person name="Gaisberger H."/>
            <person name="Ma Y.Z."/>
            <person name="Qiu Y.X."/>
        </authorList>
    </citation>
    <scope>NUCLEOTIDE SEQUENCE [LARGE SCALE GENOMIC DNA]</scope>
    <source>
        <strain evidence="4">Hangzhou</strain>
    </source>
</reference>
<keyword evidence="5" id="KW-1185">Reference proteome</keyword>
<dbReference type="Pfam" id="PF08574">
    <property type="entry name" value="Iwr1"/>
    <property type="match status" value="1"/>
</dbReference>
<feature type="compositionally biased region" description="Basic and acidic residues" evidence="2">
    <location>
        <begin position="321"/>
        <end position="347"/>
    </location>
</feature>
<feature type="compositionally biased region" description="Basic and acidic residues" evidence="2">
    <location>
        <begin position="106"/>
        <end position="121"/>
    </location>
</feature>
<feature type="compositionally biased region" description="Acidic residues" evidence="2">
    <location>
        <begin position="292"/>
        <end position="320"/>
    </location>
</feature>
<name>A0AAP0S5B0_LIQFO</name>
<feature type="compositionally biased region" description="Acidic residues" evidence="2">
    <location>
        <begin position="262"/>
        <end position="278"/>
    </location>
</feature>
<sequence>MADIGEGSSALRTKSTNEKPVIVRVKRKASHSRLEAFWLEISERALKRPLLDFEKLSISNSSRKDELKAKKVLVRHVETVTSSEATFEILQSFVEPNSAEASEYNTKSEERRRTFKKENQKQDQLLSKARQEQEVLAKNARFEQIWRSRKGNKEAMHDKALYEACRLYDVVRVDVEKTSNVVQESRDASLEEHMILRNYLPLLREFIPSAAEEIESDIHSYMSKQGVTATKDEYVYDLYTVKDDMDISDEDASNPFPLVHVDDDDEFYDGPAESEYDSQDSNAEDNPRNDYPDEDEQLSEEEEAGSGDSGNESEELESETASDKSKEPEDLQHHDLSEDADLLHEDYIYGNDDDNGDGYGYDDDADDDGEDWRWSYR</sequence>
<proteinExistence type="inferred from homology"/>
<evidence type="ECO:0000256" key="1">
    <source>
        <dbReference type="ARBA" id="ARBA00010218"/>
    </source>
</evidence>